<proteinExistence type="predicted"/>
<keyword evidence="3" id="KW-1185">Reference proteome</keyword>
<dbReference type="Proteomes" id="UP000299102">
    <property type="component" value="Unassembled WGS sequence"/>
</dbReference>
<protein>
    <submittedName>
        <fullName evidence="2">Uncharacterized protein</fullName>
    </submittedName>
</protein>
<accession>A0A4C1Z0N0</accession>
<evidence type="ECO:0000313" key="2">
    <source>
        <dbReference type="EMBL" id="GBP80723.1"/>
    </source>
</evidence>
<gene>
    <name evidence="2" type="ORF">EVAR_57194_1</name>
</gene>
<evidence type="ECO:0000313" key="3">
    <source>
        <dbReference type="Proteomes" id="UP000299102"/>
    </source>
</evidence>
<comment type="caution">
    <text evidence="2">The sequence shown here is derived from an EMBL/GenBank/DDBJ whole genome shotgun (WGS) entry which is preliminary data.</text>
</comment>
<organism evidence="2 3">
    <name type="scientific">Eumeta variegata</name>
    <name type="common">Bagworm moth</name>
    <name type="synonym">Eumeta japonica</name>
    <dbReference type="NCBI Taxonomy" id="151549"/>
    <lineage>
        <taxon>Eukaryota</taxon>
        <taxon>Metazoa</taxon>
        <taxon>Ecdysozoa</taxon>
        <taxon>Arthropoda</taxon>
        <taxon>Hexapoda</taxon>
        <taxon>Insecta</taxon>
        <taxon>Pterygota</taxon>
        <taxon>Neoptera</taxon>
        <taxon>Endopterygota</taxon>
        <taxon>Lepidoptera</taxon>
        <taxon>Glossata</taxon>
        <taxon>Ditrysia</taxon>
        <taxon>Tineoidea</taxon>
        <taxon>Psychidae</taxon>
        <taxon>Oiketicinae</taxon>
        <taxon>Eumeta</taxon>
    </lineage>
</organism>
<evidence type="ECO:0000256" key="1">
    <source>
        <dbReference type="SAM" id="MobiDB-lite"/>
    </source>
</evidence>
<dbReference type="EMBL" id="BGZK01001478">
    <property type="protein sequence ID" value="GBP80723.1"/>
    <property type="molecule type" value="Genomic_DNA"/>
</dbReference>
<dbReference type="AlphaFoldDB" id="A0A4C1Z0N0"/>
<reference evidence="2 3" key="1">
    <citation type="journal article" date="2019" name="Commun. Biol.">
        <title>The bagworm genome reveals a unique fibroin gene that provides high tensile strength.</title>
        <authorList>
            <person name="Kono N."/>
            <person name="Nakamura H."/>
            <person name="Ohtoshi R."/>
            <person name="Tomita M."/>
            <person name="Numata K."/>
            <person name="Arakawa K."/>
        </authorList>
    </citation>
    <scope>NUCLEOTIDE SEQUENCE [LARGE SCALE GENOMIC DNA]</scope>
</reference>
<sequence length="122" mass="13625">MRALGTIYAAGQSEVTEKTEELHDDEDTDVKQRPPLLHLALHHPAPCPSISLSPFHQISYSYSKGRHSTGFSRGKRTCDPLQIKWCTLPMNTRNPRRVISFGHKFGAGLLGRIKTSDGWKVG</sequence>
<feature type="region of interest" description="Disordered" evidence="1">
    <location>
        <begin position="10"/>
        <end position="29"/>
    </location>
</feature>
<name>A0A4C1Z0N0_EUMVA</name>